<feature type="region of interest" description="Disordered" evidence="1">
    <location>
        <begin position="190"/>
        <end position="234"/>
    </location>
</feature>
<feature type="compositionally biased region" description="Basic and acidic residues" evidence="1">
    <location>
        <begin position="190"/>
        <end position="202"/>
    </location>
</feature>
<reference evidence="2" key="1">
    <citation type="submission" date="2018-03" db="EMBL/GenBank/DDBJ databases">
        <authorList>
            <person name="Guldener U."/>
        </authorList>
    </citation>
    <scope>NUCLEOTIDE SEQUENCE</scope>
</reference>
<dbReference type="EMBL" id="ONZP01000333">
    <property type="protein sequence ID" value="SPJ81765.1"/>
    <property type="molecule type" value="Genomic_DNA"/>
</dbReference>
<feature type="region of interest" description="Disordered" evidence="1">
    <location>
        <begin position="103"/>
        <end position="132"/>
    </location>
</feature>
<accession>A0AAE8MEY8</accession>
<dbReference type="Proteomes" id="UP001187734">
    <property type="component" value="Unassembled WGS sequence"/>
</dbReference>
<organism evidence="2 3">
    <name type="scientific">Fusarium torulosum</name>
    <dbReference type="NCBI Taxonomy" id="33205"/>
    <lineage>
        <taxon>Eukaryota</taxon>
        <taxon>Fungi</taxon>
        <taxon>Dikarya</taxon>
        <taxon>Ascomycota</taxon>
        <taxon>Pezizomycotina</taxon>
        <taxon>Sordariomycetes</taxon>
        <taxon>Hypocreomycetidae</taxon>
        <taxon>Hypocreales</taxon>
        <taxon>Nectriaceae</taxon>
        <taxon>Fusarium</taxon>
    </lineage>
</organism>
<evidence type="ECO:0000313" key="2">
    <source>
        <dbReference type="EMBL" id="SPJ81765.1"/>
    </source>
</evidence>
<sequence length="234" mass="26778">MANGIADIADWTSVPEFRGTRQQQYYSVYQEGFLGNSQLPSVWEAQHLSSESEWSCDHEGPCCTCDCDCQAMTNSNQAPGGDINFPQNKPDLTYGTYLQGYKAGNKSQGHSDSHGKLQVQPNPKPGAGNPLRRQDISSVEDFIYYNAKQQRHMNDAQRRIQDWIRVMPDLVGNNDVAATVQESKKCNCRDCKDDRKRTTRKDEKKKKKERKQKRQEKGKRERKAKDKDKRKSKG</sequence>
<keyword evidence="3" id="KW-1185">Reference proteome</keyword>
<feature type="compositionally biased region" description="Basic residues" evidence="1">
    <location>
        <begin position="203"/>
        <end position="222"/>
    </location>
</feature>
<gene>
    <name evidence="2" type="ORF">FTOL_09170</name>
</gene>
<evidence type="ECO:0000256" key="1">
    <source>
        <dbReference type="SAM" id="MobiDB-lite"/>
    </source>
</evidence>
<name>A0AAE8MEY8_9HYPO</name>
<evidence type="ECO:0000313" key="3">
    <source>
        <dbReference type="Proteomes" id="UP001187734"/>
    </source>
</evidence>
<protein>
    <submittedName>
        <fullName evidence="2">Uncharacterized protein</fullName>
    </submittedName>
</protein>
<dbReference type="AlphaFoldDB" id="A0AAE8MEY8"/>
<comment type="caution">
    <text evidence="2">The sequence shown here is derived from an EMBL/GenBank/DDBJ whole genome shotgun (WGS) entry which is preliminary data.</text>
</comment>
<feature type="compositionally biased region" description="Basic and acidic residues" evidence="1">
    <location>
        <begin position="223"/>
        <end position="234"/>
    </location>
</feature>
<proteinExistence type="predicted"/>